<keyword evidence="8 10" id="KW-0862">Zinc</keyword>
<feature type="domain" description="C3H1-type" evidence="12">
    <location>
        <begin position="302"/>
        <end position="327"/>
    </location>
</feature>
<evidence type="ECO:0000256" key="8">
    <source>
        <dbReference type="ARBA" id="ARBA00022833"/>
    </source>
</evidence>
<evidence type="ECO:0000256" key="2">
    <source>
        <dbReference type="ARBA" id="ARBA00010922"/>
    </source>
</evidence>
<dbReference type="Pfam" id="PF18039">
    <property type="entry name" value="UBA_6"/>
    <property type="match status" value="1"/>
</dbReference>
<dbReference type="AlphaFoldDB" id="A0A8C3R3V6"/>
<sequence>MKFTILFKLLWHLSPSSKIWQICISGSQTTQQIENPLSPPHSRKVSTAGVEVHQSKMDFFCKLGYGKQDICKVLENLGQEALEDDVLKELIRMGSKPQALENQAQPSQLRLVARGSCSTTPGLKWLGEDGSDSSDSLRPIVIDGSNVAMSHGNKEVFSCWGIQLAVDWFRDRGHTYIKVFVPLWRKEPPRQDSPIADQHILGELEKQSVLVYTPSRKVKGKRVVCYDDRYIVKVAYEKDGVIVSNDHYRDLQNENPEWKWFIEQRLLMYSFVSNRFMPPDDPLGRHGPTLSNFLSKKPVLPERKWQPCPYGKKCTYGNKCKFYHPERQHQAQLSVADELRAKTKVPSALGKEEERCRCSPYSGRGEPAARGARTETLREAGGCPGPSCCPGRSQGSCSEQTFRAWAGSPGPDLGLDQRLPQPEPLLEKMSAVSIGDDTYGCSWSLGTSQDRGVADSPHPCAGLRHKLFSLHHPQSLDHTGSHRCPFQPRALPPVQGGMCPEHSWAQERHAAHGTGHRSHSIPRGAHHKRALETQHPVLLQCTALAPDRAPLYSQQHRCFPGQPSGQPFQLDSSNGTGLCHKAHAYPSASYMDYWPIPSARPPSVQQINMHRELRSPYPYSGMSQVMALYPSTQDKGTGAPPL</sequence>
<evidence type="ECO:0000256" key="11">
    <source>
        <dbReference type="SAM" id="SignalP"/>
    </source>
</evidence>
<dbReference type="GO" id="GO:0036464">
    <property type="term" value="C:cytoplasmic ribonucleoprotein granule"/>
    <property type="evidence" value="ECO:0007669"/>
    <property type="project" value="TreeGrafter"/>
</dbReference>
<dbReference type="GO" id="GO:0008270">
    <property type="term" value="F:zinc ion binding"/>
    <property type="evidence" value="ECO:0007669"/>
    <property type="project" value="UniProtKB-KW"/>
</dbReference>
<organism evidence="13 14">
    <name type="scientific">Cyanoderma ruficeps</name>
    <name type="common">rufous-capped babbler</name>
    <dbReference type="NCBI Taxonomy" id="181631"/>
    <lineage>
        <taxon>Eukaryota</taxon>
        <taxon>Metazoa</taxon>
        <taxon>Chordata</taxon>
        <taxon>Craniata</taxon>
        <taxon>Vertebrata</taxon>
        <taxon>Euteleostomi</taxon>
        <taxon>Archelosauria</taxon>
        <taxon>Archosauria</taxon>
        <taxon>Dinosauria</taxon>
        <taxon>Saurischia</taxon>
        <taxon>Theropoda</taxon>
        <taxon>Coelurosauria</taxon>
        <taxon>Aves</taxon>
        <taxon>Neognathae</taxon>
        <taxon>Neoaves</taxon>
        <taxon>Telluraves</taxon>
        <taxon>Australaves</taxon>
        <taxon>Passeriformes</taxon>
        <taxon>Sylvioidea</taxon>
        <taxon>Timaliidae</taxon>
        <taxon>Cyanoderma</taxon>
    </lineage>
</organism>
<dbReference type="InterPro" id="IPR021869">
    <property type="entry name" value="RNase_Zc3h12_NYN"/>
</dbReference>
<dbReference type="InterPro" id="IPR000571">
    <property type="entry name" value="Znf_CCCH"/>
</dbReference>
<dbReference type="Ensembl" id="ENSCRFT00000016221.1">
    <property type="protein sequence ID" value="ENSCRFP00000015669.1"/>
    <property type="gene ID" value="ENSCRFG00000012011.1"/>
</dbReference>
<evidence type="ECO:0000256" key="10">
    <source>
        <dbReference type="PROSITE-ProRule" id="PRU00723"/>
    </source>
</evidence>
<dbReference type="Gene3D" id="3.40.50.11980">
    <property type="match status" value="1"/>
</dbReference>
<keyword evidence="4 10" id="KW-0479">Metal-binding</keyword>
<dbReference type="GO" id="GO:0003729">
    <property type="term" value="F:mRNA binding"/>
    <property type="evidence" value="ECO:0007669"/>
    <property type="project" value="TreeGrafter"/>
</dbReference>
<evidence type="ECO:0000313" key="14">
    <source>
        <dbReference type="Proteomes" id="UP000694396"/>
    </source>
</evidence>
<feature type="zinc finger region" description="C3H1-type" evidence="10">
    <location>
        <begin position="302"/>
        <end position="327"/>
    </location>
</feature>
<feature type="signal peptide" evidence="11">
    <location>
        <begin position="1"/>
        <end position="21"/>
    </location>
</feature>
<keyword evidence="3" id="KW-0540">Nuclease</keyword>
<dbReference type="CDD" id="cd18729">
    <property type="entry name" value="PIN_Zc3h12-like"/>
    <property type="match status" value="1"/>
</dbReference>
<dbReference type="Proteomes" id="UP000694396">
    <property type="component" value="Unplaced"/>
</dbReference>
<dbReference type="InterPro" id="IPR040546">
    <property type="entry name" value="Rege-1_UBA-like"/>
</dbReference>
<reference evidence="13" key="1">
    <citation type="submission" date="2025-08" db="UniProtKB">
        <authorList>
            <consortium name="Ensembl"/>
        </authorList>
    </citation>
    <scope>IDENTIFICATION</scope>
</reference>
<evidence type="ECO:0000256" key="6">
    <source>
        <dbReference type="ARBA" id="ARBA00022771"/>
    </source>
</evidence>
<dbReference type="GO" id="GO:0016787">
    <property type="term" value="F:hydrolase activity"/>
    <property type="evidence" value="ECO:0007669"/>
    <property type="project" value="UniProtKB-KW"/>
</dbReference>
<keyword evidence="6 10" id="KW-0863">Zinc-finger</keyword>
<evidence type="ECO:0000259" key="12">
    <source>
        <dbReference type="PROSITE" id="PS50103"/>
    </source>
</evidence>
<reference evidence="13" key="2">
    <citation type="submission" date="2025-09" db="UniProtKB">
        <authorList>
            <consortium name="Ensembl"/>
        </authorList>
    </citation>
    <scope>IDENTIFICATION</scope>
</reference>
<proteinExistence type="inferred from homology"/>
<keyword evidence="5" id="KW-0255">Endonuclease</keyword>
<evidence type="ECO:0000256" key="9">
    <source>
        <dbReference type="ARBA" id="ARBA00022842"/>
    </source>
</evidence>
<accession>A0A8C3R3V6</accession>
<evidence type="ECO:0000256" key="7">
    <source>
        <dbReference type="ARBA" id="ARBA00022801"/>
    </source>
</evidence>
<keyword evidence="11" id="KW-0732">Signal</keyword>
<dbReference type="FunFam" id="3.40.50.11980:FF:000001">
    <property type="entry name" value="ZC3H12A isoform 1"/>
    <property type="match status" value="1"/>
</dbReference>
<evidence type="ECO:0000256" key="5">
    <source>
        <dbReference type="ARBA" id="ARBA00022759"/>
    </source>
</evidence>
<dbReference type="GO" id="GO:0005634">
    <property type="term" value="C:nucleus"/>
    <property type="evidence" value="ECO:0007669"/>
    <property type="project" value="TreeGrafter"/>
</dbReference>
<name>A0A8C3R3V6_9PASS</name>
<keyword evidence="7" id="KW-0378">Hydrolase</keyword>
<comment type="cofactor">
    <cofactor evidence="1">
        <name>Mg(2+)</name>
        <dbReference type="ChEBI" id="CHEBI:18420"/>
    </cofactor>
</comment>
<dbReference type="PROSITE" id="PS50103">
    <property type="entry name" value="ZF_C3H1"/>
    <property type="match status" value="1"/>
</dbReference>
<dbReference type="InterPro" id="IPR051101">
    <property type="entry name" value="ZC3H12/N4BP1_RNase_Reg"/>
</dbReference>
<dbReference type="PANTHER" id="PTHR12876:SF11">
    <property type="entry name" value="RIBONUCLEASE ZC3H12D-RELATED"/>
    <property type="match status" value="1"/>
</dbReference>
<dbReference type="Pfam" id="PF11977">
    <property type="entry name" value="RNase_Zc3h12a"/>
    <property type="match status" value="1"/>
</dbReference>
<protein>
    <submittedName>
        <fullName evidence="13">Zinc finger CCCH-type containing 12D</fullName>
    </submittedName>
</protein>
<keyword evidence="9" id="KW-0460">Magnesium</keyword>
<evidence type="ECO:0000256" key="3">
    <source>
        <dbReference type="ARBA" id="ARBA00022722"/>
    </source>
</evidence>
<evidence type="ECO:0000256" key="1">
    <source>
        <dbReference type="ARBA" id="ARBA00001946"/>
    </source>
</evidence>
<evidence type="ECO:0000313" key="13">
    <source>
        <dbReference type="Ensembl" id="ENSCRFP00000015669.1"/>
    </source>
</evidence>
<dbReference type="PANTHER" id="PTHR12876">
    <property type="entry name" value="N4BP1-RELATED"/>
    <property type="match status" value="1"/>
</dbReference>
<evidence type="ECO:0000256" key="4">
    <source>
        <dbReference type="ARBA" id="ARBA00022723"/>
    </source>
</evidence>
<comment type="similarity">
    <text evidence="2">Belongs to the ZC3H12 family.</text>
</comment>
<feature type="chain" id="PRO_5034795693" evidence="11">
    <location>
        <begin position="22"/>
        <end position="642"/>
    </location>
</feature>
<keyword evidence="14" id="KW-1185">Reference proteome</keyword>
<dbReference type="GO" id="GO:0004521">
    <property type="term" value="F:RNA endonuclease activity"/>
    <property type="evidence" value="ECO:0007669"/>
    <property type="project" value="TreeGrafter"/>
</dbReference>